<dbReference type="Proteomes" id="UP000324222">
    <property type="component" value="Unassembled WGS sequence"/>
</dbReference>
<keyword evidence="2" id="KW-1185">Reference proteome</keyword>
<evidence type="ECO:0000313" key="1">
    <source>
        <dbReference type="EMBL" id="MPC92707.1"/>
    </source>
</evidence>
<proteinExistence type="predicted"/>
<name>A0A5B7JHI0_PORTR</name>
<dbReference type="EMBL" id="VSRR010092220">
    <property type="protein sequence ID" value="MPC92707.1"/>
    <property type="molecule type" value="Genomic_DNA"/>
</dbReference>
<reference evidence="1 2" key="1">
    <citation type="submission" date="2019-05" db="EMBL/GenBank/DDBJ databases">
        <title>Another draft genome of Portunus trituberculatus and its Hox gene families provides insights of decapod evolution.</title>
        <authorList>
            <person name="Jeong J.-H."/>
            <person name="Song I."/>
            <person name="Kim S."/>
            <person name="Choi T."/>
            <person name="Kim D."/>
            <person name="Ryu S."/>
            <person name="Kim W."/>
        </authorList>
    </citation>
    <scope>NUCLEOTIDE SEQUENCE [LARGE SCALE GENOMIC DNA]</scope>
    <source>
        <tissue evidence="1">Muscle</tissue>
    </source>
</reference>
<comment type="caution">
    <text evidence="1">The sequence shown here is derived from an EMBL/GenBank/DDBJ whole genome shotgun (WGS) entry which is preliminary data.</text>
</comment>
<sequence>MRLFLPLSKRGGLELGSAEKRPDTAGSHDVAGDEKKAARFSFTASVHAAFHQGRGRLVKRPGVLQIV</sequence>
<organism evidence="1 2">
    <name type="scientific">Portunus trituberculatus</name>
    <name type="common">Swimming crab</name>
    <name type="synonym">Neptunus trituberculatus</name>
    <dbReference type="NCBI Taxonomy" id="210409"/>
    <lineage>
        <taxon>Eukaryota</taxon>
        <taxon>Metazoa</taxon>
        <taxon>Ecdysozoa</taxon>
        <taxon>Arthropoda</taxon>
        <taxon>Crustacea</taxon>
        <taxon>Multicrustacea</taxon>
        <taxon>Malacostraca</taxon>
        <taxon>Eumalacostraca</taxon>
        <taxon>Eucarida</taxon>
        <taxon>Decapoda</taxon>
        <taxon>Pleocyemata</taxon>
        <taxon>Brachyura</taxon>
        <taxon>Eubrachyura</taxon>
        <taxon>Portunoidea</taxon>
        <taxon>Portunidae</taxon>
        <taxon>Portuninae</taxon>
        <taxon>Portunus</taxon>
    </lineage>
</organism>
<accession>A0A5B7JHI0</accession>
<evidence type="ECO:0000313" key="2">
    <source>
        <dbReference type="Proteomes" id="UP000324222"/>
    </source>
</evidence>
<protein>
    <submittedName>
        <fullName evidence="1">Uncharacterized protein</fullName>
    </submittedName>
</protein>
<dbReference type="AlphaFoldDB" id="A0A5B7JHI0"/>
<gene>
    <name evidence="1" type="ORF">E2C01_087812</name>
</gene>